<feature type="domain" description="G5" evidence="3">
    <location>
        <begin position="136"/>
        <end position="216"/>
    </location>
</feature>
<dbReference type="Pfam" id="PF03990">
    <property type="entry name" value="DUF348"/>
    <property type="match status" value="1"/>
</dbReference>
<comment type="caution">
    <text evidence="4">The sequence shown here is derived from an EMBL/GenBank/DDBJ whole genome shotgun (WGS) entry which is preliminary data.</text>
</comment>
<dbReference type="PROSITE" id="PS51109">
    <property type="entry name" value="G5"/>
    <property type="match status" value="1"/>
</dbReference>
<organism evidence="4 5">
    <name type="scientific">Bifidobacterium bombi DSM 19703</name>
    <dbReference type="NCBI Taxonomy" id="1341695"/>
    <lineage>
        <taxon>Bacteria</taxon>
        <taxon>Bacillati</taxon>
        <taxon>Actinomycetota</taxon>
        <taxon>Actinomycetes</taxon>
        <taxon>Bifidobacteriales</taxon>
        <taxon>Bifidobacteriaceae</taxon>
        <taxon>Bifidobacterium</taxon>
    </lineage>
</organism>
<evidence type="ECO:0000256" key="1">
    <source>
        <dbReference type="ARBA" id="ARBA00022729"/>
    </source>
</evidence>
<evidence type="ECO:0000259" key="3">
    <source>
        <dbReference type="PROSITE" id="PS51109"/>
    </source>
</evidence>
<dbReference type="Gene3D" id="1.10.530.10">
    <property type="match status" value="1"/>
</dbReference>
<dbReference type="RefSeq" id="WP_044086467.1">
    <property type="nucleotide sequence ID" value="NZ_ATLK01000001.1"/>
</dbReference>
<keyword evidence="2" id="KW-0472">Membrane</keyword>
<evidence type="ECO:0000256" key="2">
    <source>
        <dbReference type="SAM" id="Phobius"/>
    </source>
</evidence>
<dbReference type="InterPro" id="IPR007137">
    <property type="entry name" value="DUF348"/>
</dbReference>
<name>A0A080N5T1_9BIFI</name>
<keyword evidence="2" id="KW-0812">Transmembrane</keyword>
<evidence type="ECO:0000313" key="4">
    <source>
        <dbReference type="EMBL" id="KFF30964.1"/>
    </source>
</evidence>
<feature type="transmembrane region" description="Helical" evidence="2">
    <location>
        <begin position="20"/>
        <end position="42"/>
    </location>
</feature>
<dbReference type="eggNOG" id="COG3583">
    <property type="taxonomic scope" value="Bacteria"/>
</dbReference>
<dbReference type="SUPFAM" id="SSF53955">
    <property type="entry name" value="Lysozyme-like"/>
    <property type="match status" value="1"/>
</dbReference>
<dbReference type="Proteomes" id="UP000028730">
    <property type="component" value="Unassembled WGS sequence"/>
</dbReference>
<dbReference type="AlphaFoldDB" id="A0A080N5T1"/>
<dbReference type="EMBL" id="ATLK01000001">
    <property type="protein sequence ID" value="KFF30964.1"/>
    <property type="molecule type" value="Genomic_DNA"/>
</dbReference>
<sequence length="334" mass="36085">MANHRKEVKTLSSLSKRQWLKILCFFTAIALLIGGLLELNAYRHRMATQMTQTAYSVTDRNALSVSRSSARDGLRRADPNATYVTVKVDGTSRAVVGRDFTTVKSVLEQGDITLEPGDVITPALNSKVKESTVVTISRAGSALKTSEEPIAFNTVRKETAALPKGQEKVQTEGSNGVMETTSLVTKAGGKVISSNVFTSYVKTAPVDKVILVGTGSGSGSSAGSKGSDNTIGTTVPVGEMQQWAHDYLLSNGYSEEDFTATVFIISHESGWNVHAQNPSGAYGLPQALPGSKMASAGADWHDNYQTQLRWFWSYCQRYGGIQGAYRHWLANGNY</sequence>
<gene>
    <name evidence="4" type="ORF">BBOMB_0289</name>
</gene>
<keyword evidence="1" id="KW-0732">Signal</keyword>
<dbReference type="Gene3D" id="2.20.230.10">
    <property type="entry name" value="Resuscitation-promoting factor rpfb"/>
    <property type="match status" value="1"/>
</dbReference>
<dbReference type="InterPro" id="IPR023346">
    <property type="entry name" value="Lysozyme-like_dom_sf"/>
</dbReference>
<dbReference type="STRING" id="1341695.BBOMB_0289"/>
<keyword evidence="2" id="KW-1133">Transmembrane helix</keyword>
<keyword evidence="5" id="KW-1185">Reference proteome</keyword>
<dbReference type="SMART" id="SM01208">
    <property type="entry name" value="G5"/>
    <property type="match status" value="1"/>
</dbReference>
<dbReference type="OrthoDB" id="9766277at2"/>
<dbReference type="Pfam" id="PF07501">
    <property type="entry name" value="G5"/>
    <property type="match status" value="1"/>
</dbReference>
<reference evidence="4 5" key="1">
    <citation type="journal article" date="2014" name="Appl. Environ. Microbiol.">
        <title>Genomic encyclopedia of type strains of the genus Bifidobacterium.</title>
        <authorList>
            <person name="Milani C."/>
            <person name="Lugli G.A."/>
            <person name="Duranti S."/>
            <person name="Turroni F."/>
            <person name="Bottacini F."/>
            <person name="Mangifesta M."/>
            <person name="Sanchez B."/>
            <person name="Viappiani A."/>
            <person name="Mancabelli L."/>
            <person name="Taminiau B."/>
            <person name="Delcenserie V."/>
            <person name="Barrangou R."/>
            <person name="Margolles A."/>
            <person name="van Sinderen D."/>
            <person name="Ventura M."/>
        </authorList>
    </citation>
    <scope>NUCLEOTIDE SEQUENCE [LARGE SCALE GENOMIC DNA]</scope>
    <source>
        <strain evidence="4 5">DSM 19703</strain>
    </source>
</reference>
<proteinExistence type="predicted"/>
<dbReference type="InterPro" id="IPR011098">
    <property type="entry name" value="G5_dom"/>
</dbReference>
<protein>
    <submittedName>
        <fullName evidence="4">G5 domain protein</fullName>
    </submittedName>
</protein>
<evidence type="ECO:0000313" key="5">
    <source>
        <dbReference type="Proteomes" id="UP000028730"/>
    </source>
</evidence>
<accession>A0A080N5T1</accession>